<evidence type="ECO:0000256" key="1">
    <source>
        <dbReference type="SAM" id="MobiDB-lite"/>
    </source>
</evidence>
<feature type="region of interest" description="Disordered" evidence="1">
    <location>
        <begin position="1"/>
        <end position="46"/>
    </location>
</feature>
<evidence type="ECO:0000313" key="3">
    <source>
        <dbReference type="Proteomes" id="UP000184300"/>
    </source>
</evidence>
<gene>
    <name evidence="2" type="ORF">ASPGLDRAFT_44742</name>
</gene>
<keyword evidence="3" id="KW-1185">Reference proteome</keyword>
<sequence>WLPPPWRKTVQHSSTAQRSSGNGELEKASPLTSTKQNCSTSHVEPTIPTPHALFAPLKAHTQSHLPLLAVQRAG</sequence>
<feature type="non-terminal residue" evidence="2">
    <location>
        <position position="1"/>
    </location>
</feature>
<feature type="compositionally biased region" description="Polar residues" evidence="1">
    <location>
        <begin position="30"/>
        <end position="43"/>
    </location>
</feature>
<dbReference type="RefSeq" id="XP_022403541.1">
    <property type="nucleotide sequence ID" value="XM_022546080.1"/>
</dbReference>
<reference evidence="3" key="1">
    <citation type="journal article" date="2017" name="Genome Biol.">
        <title>Comparative genomics reveals high biological diversity and specific adaptations in the industrially and medically important fungal genus Aspergillus.</title>
        <authorList>
            <person name="de Vries R.P."/>
            <person name="Riley R."/>
            <person name="Wiebenga A."/>
            <person name="Aguilar-Osorio G."/>
            <person name="Amillis S."/>
            <person name="Uchima C.A."/>
            <person name="Anderluh G."/>
            <person name="Asadollahi M."/>
            <person name="Askin M."/>
            <person name="Barry K."/>
            <person name="Battaglia E."/>
            <person name="Bayram O."/>
            <person name="Benocci T."/>
            <person name="Braus-Stromeyer S.A."/>
            <person name="Caldana C."/>
            <person name="Canovas D."/>
            <person name="Cerqueira G.C."/>
            <person name="Chen F."/>
            <person name="Chen W."/>
            <person name="Choi C."/>
            <person name="Clum A."/>
            <person name="Dos Santos R.A."/>
            <person name="Damasio A.R."/>
            <person name="Diallinas G."/>
            <person name="Emri T."/>
            <person name="Fekete E."/>
            <person name="Flipphi M."/>
            <person name="Freyberg S."/>
            <person name="Gallo A."/>
            <person name="Gournas C."/>
            <person name="Habgood R."/>
            <person name="Hainaut M."/>
            <person name="Harispe M.L."/>
            <person name="Henrissat B."/>
            <person name="Hilden K.S."/>
            <person name="Hope R."/>
            <person name="Hossain A."/>
            <person name="Karabika E."/>
            <person name="Karaffa L."/>
            <person name="Karanyi Z."/>
            <person name="Krasevec N."/>
            <person name="Kuo A."/>
            <person name="Kusch H."/>
            <person name="LaButti K."/>
            <person name="Lagendijk E.L."/>
            <person name="Lapidus A."/>
            <person name="Levasseur A."/>
            <person name="Lindquist E."/>
            <person name="Lipzen A."/>
            <person name="Logrieco A.F."/>
            <person name="MacCabe A."/>
            <person name="Maekelae M.R."/>
            <person name="Malavazi I."/>
            <person name="Melin P."/>
            <person name="Meyer V."/>
            <person name="Mielnichuk N."/>
            <person name="Miskei M."/>
            <person name="Molnar A.P."/>
            <person name="Mule G."/>
            <person name="Ngan C.Y."/>
            <person name="Orejas M."/>
            <person name="Orosz E."/>
            <person name="Ouedraogo J.P."/>
            <person name="Overkamp K.M."/>
            <person name="Park H.-S."/>
            <person name="Perrone G."/>
            <person name="Piumi F."/>
            <person name="Punt P.J."/>
            <person name="Ram A.F."/>
            <person name="Ramon A."/>
            <person name="Rauscher S."/>
            <person name="Record E."/>
            <person name="Riano-Pachon D.M."/>
            <person name="Robert V."/>
            <person name="Roehrig J."/>
            <person name="Ruller R."/>
            <person name="Salamov A."/>
            <person name="Salih N.S."/>
            <person name="Samson R.A."/>
            <person name="Sandor E."/>
            <person name="Sanguinetti M."/>
            <person name="Schuetze T."/>
            <person name="Sepcic K."/>
            <person name="Shelest E."/>
            <person name="Sherlock G."/>
            <person name="Sophianopoulou V."/>
            <person name="Squina F.M."/>
            <person name="Sun H."/>
            <person name="Susca A."/>
            <person name="Todd R.B."/>
            <person name="Tsang A."/>
            <person name="Unkles S.E."/>
            <person name="van de Wiele N."/>
            <person name="van Rossen-Uffink D."/>
            <person name="Oliveira J.V."/>
            <person name="Vesth T.C."/>
            <person name="Visser J."/>
            <person name="Yu J.-H."/>
            <person name="Zhou M."/>
            <person name="Andersen M.R."/>
            <person name="Archer D.B."/>
            <person name="Baker S.E."/>
            <person name="Benoit I."/>
            <person name="Brakhage A.A."/>
            <person name="Braus G.H."/>
            <person name="Fischer R."/>
            <person name="Frisvad J.C."/>
            <person name="Goldman G.H."/>
            <person name="Houbraken J."/>
            <person name="Oakley B."/>
            <person name="Pocsi I."/>
            <person name="Scazzocchio C."/>
            <person name="Seiboth B."/>
            <person name="vanKuyk P.A."/>
            <person name="Wortman J."/>
            <person name="Dyer P.S."/>
            <person name="Grigoriev I.V."/>
        </authorList>
    </citation>
    <scope>NUCLEOTIDE SEQUENCE [LARGE SCALE GENOMIC DNA]</scope>
    <source>
        <strain evidence="3">CBS 516.65</strain>
    </source>
</reference>
<evidence type="ECO:0000313" key="2">
    <source>
        <dbReference type="EMBL" id="OJJ86852.1"/>
    </source>
</evidence>
<organism evidence="2 3">
    <name type="scientific">Aspergillus glaucus CBS 516.65</name>
    <dbReference type="NCBI Taxonomy" id="1160497"/>
    <lineage>
        <taxon>Eukaryota</taxon>
        <taxon>Fungi</taxon>
        <taxon>Dikarya</taxon>
        <taxon>Ascomycota</taxon>
        <taxon>Pezizomycotina</taxon>
        <taxon>Eurotiomycetes</taxon>
        <taxon>Eurotiomycetidae</taxon>
        <taxon>Eurotiales</taxon>
        <taxon>Aspergillaceae</taxon>
        <taxon>Aspergillus</taxon>
        <taxon>Aspergillus subgen. Aspergillus</taxon>
    </lineage>
</organism>
<dbReference type="GeneID" id="34462341"/>
<accession>A0A1L9VSI2</accession>
<dbReference type="AlphaFoldDB" id="A0A1L9VSI2"/>
<dbReference type="EMBL" id="KV878892">
    <property type="protein sequence ID" value="OJJ86852.1"/>
    <property type="molecule type" value="Genomic_DNA"/>
</dbReference>
<name>A0A1L9VSI2_ASPGL</name>
<protein>
    <submittedName>
        <fullName evidence="2">Uncharacterized protein</fullName>
    </submittedName>
</protein>
<proteinExistence type="predicted"/>
<dbReference type="Proteomes" id="UP000184300">
    <property type="component" value="Unassembled WGS sequence"/>
</dbReference>
<dbReference type="VEuPathDB" id="FungiDB:ASPGLDRAFT_44742"/>
<feature type="compositionally biased region" description="Polar residues" evidence="1">
    <location>
        <begin position="11"/>
        <end position="22"/>
    </location>
</feature>